<dbReference type="EMBL" id="AKIJ01000005">
    <property type="protein sequence ID" value="KFG25262.1"/>
    <property type="molecule type" value="Genomic_DNA"/>
</dbReference>
<dbReference type="Proteomes" id="UP000054524">
    <property type="component" value="Unassembled WGS sequence"/>
</dbReference>
<protein>
    <submittedName>
        <fullName evidence="2">Uncharacterized protein</fullName>
    </submittedName>
</protein>
<name>A0A086IZE4_NEMA1</name>
<sequence length="475" mass="54898">MHKKKQSTLHYICIIFVSLHGLIFCANQIQRKSDKKQVNLWEIKKFLINSSNRESTIKDALIKLDKDQNGIIFGEVDTLLQIDPNIPMGKSFRDTLETYPVLNDIISIRARDVARIKMEKLNFILTHFKAKKIIFKDIYIRQKEKKRITARPVAVEEKEASSVAVLVFDGVSSQNMEIILKHWRYPGLKILHVENSNITSMRFLDSYLSGVSLEKVTLKRLYDLVLIKSTLLESESIKHIVLQDIPYLDAIGYRFLKKILKEIKDHISIDAWIFEKINLEPYDIIMNVNTLVITMPSITRLDGTLNEFSKKVRDPLKVRGFVNATRVEVNGLINHYTIKDAANITVTWLNNFIICVDEVSVTLKCGHQNGPLHTTRLTYLDQIGHELPRETNAGARIKWMICDCLIRGSILPTEIVRPLNFHNEIMRPLNSHTEIMRPLESYSERINAILNNRISISIPDIHRQAEETIARLREQ</sequence>
<dbReference type="RefSeq" id="XP_052903817.1">
    <property type="nucleotide sequence ID" value="XM_053049646.1"/>
</dbReference>
<dbReference type="AlphaFoldDB" id="A0A086IZE4"/>
<dbReference type="GeneID" id="77677006"/>
<gene>
    <name evidence="2" type="ORF">NESG_02033</name>
</gene>
<keyword evidence="1" id="KW-0472">Membrane</keyword>
<feature type="transmembrane region" description="Helical" evidence="1">
    <location>
        <begin position="9"/>
        <end position="29"/>
    </location>
</feature>
<reference evidence="2 3" key="1">
    <citation type="journal article" date="2014" name="Genome Announc.">
        <title>Genome Sequence of the Microsporidian Species Nematocida sp1 Strain ERTm6 (ATCC PRA-372).</title>
        <authorList>
            <person name="Bakowski M.A."/>
            <person name="Priest M."/>
            <person name="Young S."/>
            <person name="Cuomo C.A."/>
            <person name="Troemel E.R."/>
        </authorList>
    </citation>
    <scope>NUCLEOTIDE SEQUENCE [LARGE SCALE GENOMIC DNA]</scope>
    <source>
        <strain evidence="2 3">ERTm6</strain>
    </source>
</reference>
<evidence type="ECO:0000313" key="2">
    <source>
        <dbReference type="EMBL" id="KFG25262.1"/>
    </source>
</evidence>
<keyword evidence="3" id="KW-1185">Reference proteome</keyword>
<evidence type="ECO:0000313" key="3">
    <source>
        <dbReference type="Proteomes" id="UP000054524"/>
    </source>
</evidence>
<comment type="caution">
    <text evidence="2">The sequence shown here is derived from an EMBL/GenBank/DDBJ whole genome shotgun (WGS) entry which is preliminary data.</text>
</comment>
<proteinExistence type="predicted"/>
<evidence type="ECO:0000256" key="1">
    <source>
        <dbReference type="SAM" id="Phobius"/>
    </source>
</evidence>
<dbReference type="HOGENOM" id="CLU_575027_0_0_1"/>
<accession>A0A086IZE4</accession>
<keyword evidence="1" id="KW-0812">Transmembrane</keyword>
<organism evidence="2 3">
    <name type="scientific">Nematocida ausubeli (strain ATCC PRA-371 / ERTm2)</name>
    <name type="common">Nematode killer fungus</name>
    <dbReference type="NCBI Taxonomy" id="1913371"/>
    <lineage>
        <taxon>Eukaryota</taxon>
        <taxon>Fungi</taxon>
        <taxon>Fungi incertae sedis</taxon>
        <taxon>Microsporidia</taxon>
        <taxon>Nematocida</taxon>
    </lineage>
</organism>
<keyword evidence="1" id="KW-1133">Transmembrane helix</keyword>